<protein>
    <submittedName>
        <fullName evidence="2">Uncharacterized protein</fullName>
    </submittedName>
</protein>
<feature type="region of interest" description="Disordered" evidence="1">
    <location>
        <begin position="81"/>
        <end position="102"/>
    </location>
</feature>
<evidence type="ECO:0000313" key="2">
    <source>
        <dbReference type="EMBL" id="CRZ01644.1"/>
    </source>
</evidence>
<dbReference type="EMBL" id="HACM01001202">
    <property type="protein sequence ID" value="CRZ01644.1"/>
    <property type="molecule type" value="Transcribed_RNA"/>
</dbReference>
<name>A0A0H5R1F9_9EUKA</name>
<dbReference type="AlphaFoldDB" id="A0A0H5R1F9"/>
<evidence type="ECO:0000256" key="1">
    <source>
        <dbReference type="SAM" id="MobiDB-lite"/>
    </source>
</evidence>
<organism evidence="2">
    <name type="scientific">Spongospora subterranea</name>
    <dbReference type="NCBI Taxonomy" id="70186"/>
    <lineage>
        <taxon>Eukaryota</taxon>
        <taxon>Sar</taxon>
        <taxon>Rhizaria</taxon>
        <taxon>Endomyxa</taxon>
        <taxon>Phytomyxea</taxon>
        <taxon>Plasmodiophorida</taxon>
        <taxon>Plasmodiophoridae</taxon>
        <taxon>Spongospora</taxon>
    </lineage>
</organism>
<sequence length="102" mass="11804">MKCFTFEVTLKLLRSTKKRKTPINTALNKNGCPSCISFNVDQQYRNNVVCQTKMTSTNEFDCIVRPIQKFHQANLKLNLKPVMQTPNPNKDNRYITQQLSGH</sequence>
<accession>A0A0H5R1F9</accession>
<feature type="compositionally biased region" description="Polar residues" evidence="1">
    <location>
        <begin position="84"/>
        <end position="102"/>
    </location>
</feature>
<proteinExistence type="predicted"/>
<reference evidence="2" key="1">
    <citation type="submission" date="2015-04" db="EMBL/GenBank/DDBJ databases">
        <title>The genome sequence of the plant pathogenic Rhizarian Plasmodiophora brassicae reveals insights in its biotrophic life cycle and the origin of chitin synthesis.</title>
        <authorList>
            <person name="Schwelm A."/>
            <person name="Fogelqvist J."/>
            <person name="Knaust A."/>
            <person name="Julke S."/>
            <person name="Lilja T."/>
            <person name="Dhandapani V."/>
            <person name="Bonilla-Rosso G."/>
            <person name="Karlsson M."/>
            <person name="Shevchenko A."/>
            <person name="Choi S.R."/>
            <person name="Kim H.G."/>
            <person name="Park J.Y."/>
            <person name="Lim Y.P."/>
            <person name="Ludwig-Muller J."/>
            <person name="Dixelius C."/>
        </authorList>
    </citation>
    <scope>NUCLEOTIDE SEQUENCE</scope>
    <source>
        <tissue evidence="2">Potato root galls</tissue>
    </source>
</reference>